<keyword evidence="1" id="KW-0813">Transport</keyword>
<reference evidence="9" key="1">
    <citation type="submission" date="2021-02" db="EMBL/GenBank/DDBJ databases">
        <authorList>
            <person name="Nowell W R."/>
        </authorList>
    </citation>
    <scope>NUCLEOTIDE SEQUENCE</scope>
</reference>
<feature type="transmembrane region" description="Helical" evidence="7">
    <location>
        <begin position="63"/>
        <end position="82"/>
    </location>
</feature>
<dbReference type="SUPFAM" id="SSF90123">
    <property type="entry name" value="ABC transporter transmembrane region"/>
    <property type="match status" value="1"/>
</dbReference>
<evidence type="ECO:0000313" key="10">
    <source>
        <dbReference type="Proteomes" id="UP000663881"/>
    </source>
</evidence>
<evidence type="ECO:0000256" key="6">
    <source>
        <dbReference type="ARBA" id="ARBA00023136"/>
    </source>
</evidence>
<sequence>RAFHMENEFLNTFIDKINANTRANFLFGCTGRWFGIRLDLMSCCLTFVTAILSVVLRHQMETSSVALALSYCINLTALFQWAKELMNFYQGNIVPPINWPTEGRFQFENYKLKYRPELEPVLKGINLEVIPRNKIGVIGRTGAGKSSIFQALFRLTEPSTTEGKILIDGIDIHTISLNDLRSILSIIPHFTC</sequence>
<name>A0A818V4F5_9BILA</name>
<dbReference type="InterPro" id="IPR003439">
    <property type="entry name" value="ABC_transporter-like_ATP-bd"/>
</dbReference>
<evidence type="ECO:0000313" key="9">
    <source>
        <dbReference type="EMBL" id="CAF3707261.1"/>
    </source>
</evidence>
<dbReference type="EMBL" id="CAJOAY010000637">
    <property type="protein sequence ID" value="CAF3707261.1"/>
    <property type="molecule type" value="Genomic_DNA"/>
</dbReference>
<evidence type="ECO:0000256" key="5">
    <source>
        <dbReference type="ARBA" id="ARBA00022989"/>
    </source>
</evidence>
<dbReference type="InterPro" id="IPR011527">
    <property type="entry name" value="ABC1_TM_dom"/>
</dbReference>
<dbReference type="GO" id="GO:0140359">
    <property type="term" value="F:ABC-type transporter activity"/>
    <property type="evidence" value="ECO:0007669"/>
    <property type="project" value="InterPro"/>
</dbReference>
<keyword evidence="4" id="KW-0067">ATP-binding</keyword>
<feature type="transmembrane region" description="Helical" evidence="7">
    <location>
        <begin position="34"/>
        <end position="56"/>
    </location>
</feature>
<evidence type="ECO:0000256" key="2">
    <source>
        <dbReference type="ARBA" id="ARBA00022692"/>
    </source>
</evidence>
<evidence type="ECO:0000256" key="3">
    <source>
        <dbReference type="ARBA" id="ARBA00022741"/>
    </source>
</evidence>
<dbReference type="Pfam" id="PF00005">
    <property type="entry name" value="ABC_tran"/>
    <property type="match status" value="1"/>
</dbReference>
<dbReference type="GO" id="GO:0016887">
    <property type="term" value="F:ATP hydrolysis activity"/>
    <property type="evidence" value="ECO:0007669"/>
    <property type="project" value="InterPro"/>
</dbReference>
<proteinExistence type="predicted"/>
<keyword evidence="6 7" id="KW-0472">Membrane</keyword>
<evidence type="ECO:0000256" key="7">
    <source>
        <dbReference type="SAM" id="Phobius"/>
    </source>
</evidence>
<evidence type="ECO:0000256" key="1">
    <source>
        <dbReference type="ARBA" id="ARBA00022448"/>
    </source>
</evidence>
<dbReference type="GO" id="GO:0005524">
    <property type="term" value="F:ATP binding"/>
    <property type="evidence" value="ECO:0007669"/>
    <property type="project" value="UniProtKB-KW"/>
</dbReference>
<dbReference type="InterPro" id="IPR050173">
    <property type="entry name" value="ABC_transporter_C-like"/>
</dbReference>
<evidence type="ECO:0000259" key="8">
    <source>
        <dbReference type="PROSITE" id="PS50929"/>
    </source>
</evidence>
<feature type="domain" description="ABC transmembrane type-1" evidence="8">
    <location>
        <begin position="1"/>
        <end position="91"/>
    </location>
</feature>
<dbReference type="SUPFAM" id="SSF52540">
    <property type="entry name" value="P-loop containing nucleoside triphosphate hydrolases"/>
    <property type="match status" value="1"/>
</dbReference>
<evidence type="ECO:0000256" key="4">
    <source>
        <dbReference type="ARBA" id="ARBA00022840"/>
    </source>
</evidence>
<gene>
    <name evidence="9" type="ORF">OKA104_LOCUS12924</name>
</gene>
<organism evidence="9 10">
    <name type="scientific">Adineta steineri</name>
    <dbReference type="NCBI Taxonomy" id="433720"/>
    <lineage>
        <taxon>Eukaryota</taxon>
        <taxon>Metazoa</taxon>
        <taxon>Spiralia</taxon>
        <taxon>Gnathifera</taxon>
        <taxon>Rotifera</taxon>
        <taxon>Eurotatoria</taxon>
        <taxon>Bdelloidea</taxon>
        <taxon>Adinetida</taxon>
        <taxon>Adinetidae</taxon>
        <taxon>Adineta</taxon>
    </lineage>
</organism>
<dbReference type="GO" id="GO:0016020">
    <property type="term" value="C:membrane"/>
    <property type="evidence" value="ECO:0007669"/>
    <property type="project" value="InterPro"/>
</dbReference>
<accession>A0A818V4F5</accession>
<keyword evidence="2 7" id="KW-0812">Transmembrane</keyword>
<dbReference type="PROSITE" id="PS50929">
    <property type="entry name" value="ABC_TM1F"/>
    <property type="match status" value="1"/>
</dbReference>
<dbReference type="AlphaFoldDB" id="A0A818V4F5"/>
<dbReference type="Gene3D" id="1.20.1560.10">
    <property type="entry name" value="ABC transporter type 1, transmembrane domain"/>
    <property type="match status" value="1"/>
</dbReference>
<dbReference type="InterPro" id="IPR036640">
    <property type="entry name" value="ABC1_TM_sf"/>
</dbReference>
<dbReference type="PANTHER" id="PTHR24223">
    <property type="entry name" value="ATP-BINDING CASSETTE SUB-FAMILY C"/>
    <property type="match status" value="1"/>
</dbReference>
<dbReference type="Gene3D" id="3.40.50.300">
    <property type="entry name" value="P-loop containing nucleotide triphosphate hydrolases"/>
    <property type="match status" value="1"/>
</dbReference>
<dbReference type="Proteomes" id="UP000663881">
    <property type="component" value="Unassembled WGS sequence"/>
</dbReference>
<keyword evidence="3" id="KW-0547">Nucleotide-binding</keyword>
<feature type="non-terminal residue" evidence="9">
    <location>
        <position position="1"/>
    </location>
</feature>
<dbReference type="InterPro" id="IPR027417">
    <property type="entry name" value="P-loop_NTPase"/>
</dbReference>
<protein>
    <recommendedName>
        <fullName evidence="8">ABC transmembrane type-1 domain-containing protein</fullName>
    </recommendedName>
</protein>
<comment type="caution">
    <text evidence="9">The sequence shown here is derived from an EMBL/GenBank/DDBJ whole genome shotgun (WGS) entry which is preliminary data.</text>
</comment>
<keyword evidence="5 7" id="KW-1133">Transmembrane helix</keyword>